<keyword evidence="2" id="KW-0812">Transmembrane</keyword>
<feature type="transmembrane region" description="Helical" evidence="2">
    <location>
        <begin position="38"/>
        <end position="64"/>
    </location>
</feature>
<comment type="caution">
    <text evidence="3">The sequence shown here is derived from an EMBL/GenBank/DDBJ whole genome shotgun (WGS) entry which is preliminary data.</text>
</comment>
<reference evidence="3" key="1">
    <citation type="submission" date="2021-02" db="EMBL/GenBank/DDBJ databases">
        <authorList>
            <person name="Nowell W R."/>
        </authorList>
    </citation>
    <scope>NUCLEOTIDE SEQUENCE</scope>
</reference>
<accession>A0A815PZY1</accession>
<keyword evidence="2" id="KW-0472">Membrane</keyword>
<proteinExistence type="predicted"/>
<keyword evidence="2" id="KW-1133">Transmembrane helix</keyword>
<feature type="non-terminal residue" evidence="3">
    <location>
        <position position="1"/>
    </location>
</feature>
<protein>
    <submittedName>
        <fullName evidence="3">Uncharacterized protein</fullName>
    </submittedName>
</protein>
<feature type="region of interest" description="Disordered" evidence="1">
    <location>
        <begin position="82"/>
        <end position="121"/>
    </location>
</feature>
<name>A0A815PZY1_9BILA</name>
<organism evidence="3 4">
    <name type="scientific">Rotaria sordida</name>
    <dbReference type="NCBI Taxonomy" id="392033"/>
    <lineage>
        <taxon>Eukaryota</taxon>
        <taxon>Metazoa</taxon>
        <taxon>Spiralia</taxon>
        <taxon>Gnathifera</taxon>
        <taxon>Rotifera</taxon>
        <taxon>Eurotatoria</taxon>
        <taxon>Bdelloidea</taxon>
        <taxon>Philodinida</taxon>
        <taxon>Philodinidae</taxon>
        <taxon>Rotaria</taxon>
    </lineage>
</organism>
<dbReference type="Proteomes" id="UP000663864">
    <property type="component" value="Unassembled WGS sequence"/>
</dbReference>
<sequence>MYRIYGTKSPRLIETNLTDIQSISSRISSERRYRSPPLAIILSIFGGCCLCAMLTAVVVIPLALSLTNSNQESNTITTVTTVTSVTSTTTTSTTSTSTTSTSTTSTSTSTTSTSTSTVATT</sequence>
<gene>
    <name evidence="3" type="ORF">ZHD862_LOCUS35456</name>
</gene>
<dbReference type="AlphaFoldDB" id="A0A815PZY1"/>
<evidence type="ECO:0000313" key="3">
    <source>
        <dbReference type="EMBL" id="CAF1455492.1"/>
    </source>
</evidence>
<evidence type="ECO:0000256" key="2">
    <source>
        <dbReference type="SAM" id="Phobius"/>
    </source>
</evidence>
<evidence type="ECO:0000256" key="1">
    <source>
        <dbReference type="SAM" id="MobiDB-lite"/>
    </source>
</evidence>
<evidence type="ECO:0000313" key="4">
    <source>
        <dbReference type="Proteomes" id="UP000663864"/>
    </source>
</evidence>
<dbReference type="EMBL" id="CAJNOT010005100">
    <property type="protein sequence ID" value="CAF1455492.1"/>
    <property type="molecule type" value="Genomic_DNA"/>
</dbReference>